<dbReference type="EMBL" id="BPLR01002620">
    <property type="protein sequence ID" value="GIX75769.1"/>
    <property type="molecule type" value="Genomic_DNA"/>
</dbReference>
<sequence length="76" mass="8684">MVLRSFPYFVYLPAFGVGLEAKRDSKHTLADFPFPISNNPPQKEEEEEETPNNQMDKTSSFNFPSFPIIQELEGMG</sequence>
<name>A0AAV4MV49_CAEEX</name>
<keyword evidence="3" id="KW-1185">Reference proteome</keyword>
<accession>A0AAV4MV49</accession>
<comment type="caution">
    <text evidence="2">The sequence shown here is derived from an EMBL/GenBank/DDBJ whole genome shotgun (WGS) entry which is preliminary data.</text>
</comment>
<gene>
    <name evidence="2" type="ORF">CEXT_669691</name>
</gene>
<organism evidence="2 3">
    <name type="scientific">Caerostris extrusa</name>
    <name type="common">Bark spider</name>
    <name type="synonym">Caerostris bankana</name>
    <dbReference type="NCBI Taxonomy" id="172846"/>
    <lineage>
        <taxon>Eukaryota</taxon>
        <taxon>Metazoa</taxon>
        <taxon>Ecdysozoa</taxon>
        <taxon>Arthropoda</taxon>
        <taxon>Chelicerata</taxon>
        <taxon>Arachnida</taxon>
        <taxon>Araneae</taxon>
        <taxon>Araneomorphae</taxon>
        <taxon>Entelegynae</taxon>
        <taxon>Araneoidea</taxon>
        <taxon>Araneidae</taxon>
        <taxon>Caerostris</taxon>
    </lineage>
</organism>
<evidence type="ECO:0000313" key="2">
    <source>
        <dbReference type="EMBL" id="GIX75769.1"/>
    </source>
</evidence>
<dbReference type="AlphaFoldDB" id="A0AAV4MV49"/>
<proteinExistence type="predicted"/>
<dbReference type="Proteomes" id="UP001054945">
    <property type="component" value="Unassembled WGS sequence"/>
</dbReference>
<feature type="compositionally biased region" description="Polar residues" evidence="1">
    <location>
        <begin position="51"/>
        <end position="62"/>
    </location>
</feature>
<evidence type="ECO:0000313" key="3">
    <source>
        <dbReference type="Proteomes" id="UP001054945"/>
    </source>
</evidence>
<protein>
    <submittedName>
        <fullName evidence="2">Uncharacterized protein</fullName>
    </submittedName>
</protein>
<feature type="region of interest" description="Disordered" evidence="1">
    <location>
        <begin position="30"/>
        <end position="62"/>
    </location>
</feature>
<evidence type="ECO:0000256" key="1">
    <source>
        <dbReference type="SAM" id="MobiDB-lite"/>
    </source>
</evidence>
<reference evidence="2 3" key="1">
    <citation type="submission" date="2021-06" db="EMBL/GenBank/DDBJ databases">
        <title>Caerostris extrusa draft genome.</title>
        <authorList>
            <person name="Kono N."/>
            <person name="Arakawa K."/>
        </authorList>
    </citation>
    <scope>NUCLEOTIDE SEQUENCE [LARGE SCALE GENOMIC DNA]</scope>
</reference>